<keyword evidence="1" id="KW-0808">Transferase</keyword>
<dbReference type="Gene3D" id="1.10.10.10">
    <property type="entry name" value="Winged helix-like DNA-binding domain superfamily/Winged helix DNA-binding domain"/>
    <property type="match status" value="1"/>
</dbReference>
<evidence type="ECO:0000256" key="1">
    <source>
        <dbReference type="ARBA" id="ARBA00022679"/>
    </source>
</evidence>
<reference evidence="6 7" key="1">
    <citation type="submission" date="2020-08" db="EMBL/GenBank/DDBJ databases">
        <title>Sequencing the genomes of 1000 actinobacteria strains.</title>
        <authorList>
            <person name="Klenk H.-P."/>
        </authorList>
    </citation>
    <scope>NUCLEOTIDE SEQUENCE [LARGE SCALE GENOMIC DNA]</scope>
    <source>
        <strain evidence="6 7">DSM 45258</strain>
    </source>
</reference>
<dbReference type="SUPFAM" id="SSF55781">
    <property type="entry name" value="GAF domain-like"/>
    <property type="match status" value="1"/>
</dbReference>
<dbReference type="InterPro" id="IPR029016">
    <property type="entry name" value="GAF-like_dom_sf"/>
</dbReference>
<dbReference type="RefSeq" id="WP_083962112.1">
    <property type="nucleotide sequence ID" value="NZ_BDDI01000002.1"/>
</dbReference>
<gene>
    <name evidence="6" type="ORF">FHU29_001740</name>
</gene>
<dbReference type="InterPro" id="IPR011006">
    <property type="entry name" value="CheY-like_superfamily"/>
</dbReference>
<sequence>MRVVMYNQQQFLDALRRFTRVLVSPYEAETAIHELVGSVTGVLDVSGAGVTLASANHLRYVDSLGSLNPLVEQLERCQEREKSGPCYDAYLSGDIVVATDITEHLARWPTYATMAAEQGIRSVAGIPMQIGDEHVGALNIYSTDIHTWTKSELDVAAVLADMATGYLVNASKIRQHEELAAQLQRALDSRVIIEQAKGVLANQRKITPDAAFAEMRKHSRRLGLKLHDVAERVVRFDLKI</sequence>
<dbReference type="AlphaFoldDB" id="A0A839RMK4"/>
<evidence type="ECO:0000256" key="3">
    <source>
        <dbReference type="ARBA" id="ARBA00023015"/>
    </source>
</evidence>
<name>A0A839RMK4_9ACTN</name>
<dbReference type="GO" id="GO:0016301">
    <property type="term" value="F:kinase activity"/>
    <property type="evidence" value="ECO:0007669"/>
    <property type="project" value="UniProtKB-KW"/>
</dbReference>
<dbReference type="Pfam" id="PF01590">
    <property type="entry name" value="GAF"/>
    <property type="match status" value="1"/>
</dbReference>
<dbReference type="SMART" id="SM00065">
    <property type="entry name" value="GAF"/>
    <property type="match status" value="1"/>
</dbReference>
<evidence type="ECO:0000256" key="4">
    <source>
        <dbReference type="ARBA" id="ARBA00023163"/>
    </source>
</evidence>
<dbReference type="GO" id="GO:0003723">
    <property type="term" value="F:RNA binding"/>
    <property type="evidence" value="ECO:0007669"/>
    <property type="project" value="InterPro"/>
</dbReference>
<keyword evidence="7" id="KW-1185">Reference proteome</keyword>
<dbReference type="OrthoDB" id="3683444at2"/>
<dbReference type="Proteomes" id="UP000567922">
    <property type="component" value="Unassembled WGS sequence"/>
</dbReference>
<dbReference type="InterPro" id="IPR003018">
    <property type="entry name" value="GAF"/>
</dbReference>
<dbReference type="EMBL" id="JACHWS010000001">
    <property type="protein sequence ID" value="MBB3037306.1"/>
    <property type="molecule type" value="Genomic_DNA"/>
</dbReference>
<dbReference type="SUPFAM" id="SSF52172">
    <property type="entry name" value="CheY-like"/>
    <property type="match status" value="1"/>
</dbReference>
<dbReference type="InterPro" id="IPR012074">
    <property type="entry name" value="GAF_ANTAR"/>
</dbReference>
<evidence type="ECO:0000313" key="6">
    <source>
        <dbReference type="EMBL" id="MBB3037306.1"/>
    </source>
</evidence>
<keyword evidence="3" id="KW-0805">Transcription regulation</keyword>
<dbReference type="PIRSF" id="PIRSF036625">
    <property type="entry name" value="GAF_ANTAR"/>
    <property type="match status" value="1"/>
</dbReference>
<keyword evidence="4" id="KW-0804">Transcription</keyword>
<evidence type="ECO:0000313" key="7">
    <source>
        <dbReference type="Proteomes" id="UP000567922"/>
    </source>
</evidence>
<dbReference type="InterPro" id="IPR036388">
    <property type="entry name" value="WH-like_DNA-bd_sf"/>
</dbReference>
<evidence type="ECO:0000256" key="2">
    <source>
        <dbReference type="ARBA" id="ARBA00022777"/>
    </source>
</evidence>
<dbReference type="PROSITE" id="PS50921">
    <property type="entry name" value="ANTAR"/>
    <property type="match status" value="1"/>
</dbReference>
<dbReference type="Pfam" id="PF03861">
    <property type="entry name" value="ANTAR"/>
    <property type="match status" value="1"/>
</dbReference>
<dbReference type="InterPro" id="IPR005561">
    <property type="entry name" value="ANTAR"/>
</dbReference>
<dbReference type="Gene3D" id="3.30.450.40">
    <property type="match status" value="1"/>
</dbReference>
<feature type="domain" description="ANTAR" evidence="5">
    <location>
        <begin position="173"/>
        <end position="234"/>
    </location>
</feature>
<proteinExistence type="predicted"/>
<evidence type="ECO:0000259" key="5">
    <source>
        <dbReference type="PROSITE" id="PS50921"/>
    </source>
</evidence>
<accession>A0A839RMK4</accession>
<keyword evidence="2" id="KW-0418">Kinase</keyword>
<comment type="caution">
    <text evidence="6">The sequence shown here is derived from an EMBL/GenBank/DDBJ whole genome shotgun (WGS) entry which is preliminary data.</text>
</comment>
<dbReference type="SMART" id="SM01012">
    <property type="entry name" value="ANTAR"/>
    <property type="match status" value="1"/>
</dbReference>
<organism evidence="6 7">
    <name type="scientific">Hoyosella altamirensis</name>
    <dbReference type="NCBI Taxonomy" id="616997"/>
    <lineage>
        <taxon>Bacteria</taxon>
        <taxon>Bacillati</taxon>
        <taxon>Actinomycetota</taxon>
        <taxon>Actinomycetes</taxon>
        <taxon>Mycobacteriales</taxon>
        <taxon>Hoyosellaceae</taxon>
        <taxon>Hoyosella</taxon>
    </lineage>
</organism>
<protein>
    <submittedName>
        <fullName evidence="6">GAF domain-containing protein</fullName>
    </submittedName>
</protein>